<dbReference type="InterPro" id="IPR052356">
    <property type="entry name" value="Thiol_S-MT"/>
</dbReference>
<reference evidence="2" key="1">
    <citation type="submission" date="2025-08" db="UniProtKB">
        <authorList>
            <consortium name="Ensembl"/>
        </authorList>
    </citation>
    <scope>IDENTIFICATION</scope>
</reference>
<feature type="domain" description="Methyltransferase type 11" evidence="1">
    <location>
        <begin position="75"/>
        <end position="172"/>
    </location>
</feature>
<dbReference type="AlphaFoldDB" id="A0A3Q3XN78"/>
<dbReference type="GO" id="GO:0008757">
    <property type="term" value="F:S-adenosylmethionine-dependent methyltransferase activity"/>
    <property type="evidence" value="ECO:0007669"/>
    <property type="project" value="InterPro"/>
</dbReference>
<dbReference type="Ensembl" id="ENSMMOT00000029468.1">
    <property type="protein sequence ID" value="ENSMMOP00000028979.1"/>
    <property type="gene ID" value="ENSMMOG00000021865.1"/>
</dbReference>
<dbReference type="OMA" id="CQYVFEP"/>
<evidence type="ECO:0000313" key="3">
    <source>
        <dbReference type="Proteomes" id="UP000261620"/>
    </source>
</evidence>
<organism evidence="2 3">
    <name type="scientific">Mola mola</name>
    <name type="common">Ocean sunfish</name>
    <name type="synonym">Tetraodon mola</name>
    <dbReference type="NCBI Taxonomy" id="94237"/>
    <lineage>
        <taxon>Eukaryota</taxon>
        <taxon>Metazoa</taxon>
        <taxon>Chordata</taxon>
        <taxon>Craniata</taxon>
        <taxon>Vertebrata</taxon>
        <taxon>Euteleostomi</taxon>
        <taxon>Actinopterygii</taxon>
        <taxon>Neopterygii</taxon>
        <taxon>Teleostei</taxon>
        <taxon>Neoteleostei</taxon>
        <taxon>Acanthomorphata</taxon>
        <taxon>Eupercaria</taxon>
        <taxon>Tetraodontiformes</taxon>
        <taxon>Molidae</taxon>
        <taxon>Mola</taxon>
    </lineage>
</organism>
<dbReference type="InterPro" id="IPR029063">
    <property type="entry name" value="SAM-dependent_MTases_sf"/>
</dbReference>
<dbReference type="PANTHER" id="PTHR45036">
    <property type="entry name" value="METHYLTRANSFERASE LIKE 7B"/>
    <property type="match status" value="1"/>
</dbReference>
<protein>
    <recommendedName>
        <fullName evidence="1">Methyltransferase type 11 domain-containing protein</fullName>
    </recommendedName>
</protein>
<evidence type="ECO:0000259" key="1">
    <source>
        <dbReference type="Pfam" id="PF08241"/>
    </source>
</evidence>
<proteinExistence type="predicted"/>
<dbReference type="SUPFAM" id="SSF53335">
    <property type="entry name" value="S-adenosyl-L-methionine-dependent methyltransferases"/>
    <property type="match status" value="1"/>
</dbReference>
<dbReference type="Proteomes" id="UP000261620">
    <property type="component" value="Unplaced"/>
</dbReference>
<dbReference type="PANTHER" id="PTHR45036:SF1">
    <property type="entry name" value="METHYLTRANSFERASE LIKE 7A"/>
    <property type="match status" value="1"/>
</dbReference>
<dbReference type="Gene3D" id="3.40.50.150">
    <property type="entry name" value="Vaccinia Virus protein VP39"/>
    <property type="match status" value="1"/>
</dbReference>
<sequence>MKSCLMKTCRLLCYVLTLPLILMQITGLRAIYKRLFPFLAYNITFSYNDKMHKTKRELFRNVATFANAEGTLRLLEIGCGSGANFQFYPDGCRVLCTDPNPHFHKYLRMSMNASPHLTYDDFLVVSAENLEGVRDESVDVVVGTLVLCSVRSVPPVLREVRRILRPGGAFYFLEHVVSAPDSWTFFFQQVLEHLWYHVGDGCRITRATWTDLETAGFSDIHLTHIEAQEVTVLVRPHIMGYAIK</sequence>
<reference evidence="2" key="2">
    <citation type="submission" date="2025-09" db="UniProtKB">
        <authorList>
            <consortium name="Ensembl"/>
        </authorList>
    </citation>
    <scope>IDENTIFICATION</scope>
</reference>
<dbReference type="InterPro" id="IPR013216">
    <property type="entry name" value="Methyltransf_11"/>
</dbReference>
<accession>A0A3Q3XN78</accession>
<keyword evidence="3" id="KW-1185">Reference proteome</keyword>
<dbReference type="Pfam" id="PF08241">
    <property type="entry name" value="Methyltransf_11"/>
    <property type="match status" value="1"/>
</dbReference>
<name>A0A3Q3XN78_MOLML</name>
<evidence type="ECO:0000313" key="2">
    <source>
        <dbReference type="Ensembl" id="ENSMMOP00000028979.1"/>
    </source>
</evidence>
<dbReference type="STRING" id="94237.ENSMMOP00000028979"/>
<dbReference type="CDD" id="cd02440">
    <property type="entry name" value="AdoMet_MTases"/>
    <property type="match status" value="1"/>
</dbReference>